<sequence length="35" mass="4123">MNSTIFNDLEVWGDWTDATLVGCHSHLYLKYTEYV</sequence>
<evidence type="ECO:0000313" key="1">
    <source>
        <dbReference type="EMBL" id="QHS92821.1"/>
    </source>
</evidence>
<reference evidence="1" key="1">
    <citation type="journal article" date="2020" name="Nature">
        <title>Giant virus diversity and host interactions through global metagenomics.</title>
        <authorList>
            <person name="Schulz F."/>
            <person name="Roux S."/>
            <person name="Paez-Espino D."/>
            <person name="Jungbluth S."/>
            <person name="Walsh D.A."/>
            <person name="Denef V.J."/>
            <person name="McMahon K.D."/>
            <person name="Konstantinidis K.T."/>
            <person name="Eloe-Fadrosh E.A."/>
            <person name="Kyrpides N.C."/>
            <person name="Woyke T."/>
        </authorList>
    </citation>
    <scope>NUCLEOTIDE SEQUENCE</scope>
    <source>
        <strain evidence="1">GVMAG-M-3300017651-5</strain>
    </source>
</reference>
<accession>A0A6C0BM52</accession>
<name>A0A6C0BM52_9ZZZZ</name>
<dbReference type="AlphaFoldDB" id="A0A6C0BM52"/>
<protein>
    <submittedName>
        <fullName evidence="1">Uncharacterized protein</fullName>
    </submittedName>
</protein>
<organism evidence="1">
    <name type="scientific">viral metagenome</name>
    <dbReference type="NCBI Taxonomy" id="1070528"/>
    <lineage>
        <taxon>unclassified sequences</taxon>
        <taxon>metagenomes</taxon>
        <taxon>organismal metagenomes</taxon>
    </lineage>
</organism>
<proteinExistence type="predicted"/>
<dbReference type="EMBL" id="MN739192">
    <property type="protein sequence ID" value="QHS92821.1"/>
    <property type="molecule type" value="Genomic_DNA"/>
</dbReference>